<keyword evidence="1" id="KW-0808">Transferase</keyword>
<dbReference type="InterPro" id="IPR000719">
    <property type="entry name" value="Prot_kinase_dom"/>
</dbReference>
<feature type="domain" description="Protein kinase" evidence="5">
    <location>
        <begin position="1"/>
        <end position="112"/>
    </location>
</feature>
<dbReference type="PANTHER" id="PTHR48016:SF9">
    <property type="entry name" value="MITOGEN-ACTIVATED PROTEIN KINASE KINASE KINASE 14"/>
    <property type="match status" value="1"/>
</dbReference>
<dbReference type="PROSITE" id="PS50011">
    <property type="entry name" value="PROTEIN_KINASE_DOM"/>
    <property type="match status" value="1"/>
</dbReference>
<dbReference type="SUPFAM" id="SSF56112">
    <property type="entry name" value="Protein kinase-like (PK-like)"/>
    <property type="match status" value="1"/>
</dbReference>
<evidence type="ECO:0000259" key="5">
    <source>
        <dbReference type="PROSITE" id="PS50011"/>
    </source>
</evidence>
<protein>
    <submittedName>
        <fullName evidence="6">Mitogen-activated protein kinase kinase kinase 14</fullName>
    </submittedName>
</protein>
<keyword evidence="3 6" id="KW-0418">Kinase</keyword>
<dbReference type="Gene3D" id="3.30.200.20">
    <property type="entry name" value="Phosphorylase Kinase, domain 1"/>
    <property type="match status" value="1"/>
</dbReference>
<keyword evidence="4" id="KW-0067">ATP-binding</keyword>
<evidence type="ECO:0000313" key="6">
    <source>
        <dbReference type="EMBL" id="GFO33007.1"/>
    </source>
</evidence>
<dbReference type="AlphaFoldDB" id="A0AAV4CMJ9"/>
<name>A0AAV4CMJ9_9GAST</name>
<reference evidence="6 7" key="1">
    <citation type="journal article" date="2021" name="Elife">
        <title>Chloroplast acquisition without the gene transfer in kleptoplastic sea slugs, Plakobranchus ocellatus.</title>
        <authorList>
            <person name="Maeda T."/>
            <person name="Takahashi S."/>
            <person name="Yoshida T."/>
            <person name="Shimamura S."/>
            <person name="Takaki Y."/>
            <person name="Nagai Y."/>
            <person name="Toyoda A."/>
            <person name="Suzuki Y."/>
            <person name="Arimoto A."/>
            <person name="Ishii H."/>
            <person name="Satoh N."/>
            <person name="Nishiyama T."/>
            <person name="Hasebe M."/>
            <person name="Maruyama T."/>
            <person name="Minagawa J."/>
            <person name="Obokata J."/>
            <person name="Shigenobu S."/>
        </authorList>
    </citation>
    <scope>NUCLEOTIDE SEQUENCE [LARGE SCALE GENOMIC DNA]</scope>
</reference>
<comment type="caution">
    <text evidence="6">The sequence shown here is derived from an EMBL/GenBank/DDBJ whole genome shotgun (WGS) entry which is preliminary data.</text>
</comment>
<sequence length="112" mass="13325">MSGKCHLVMDHQTNFKFCCKKVHLLKYTKEEVNLWSELTHRFIVKLYGAIRHGVKIYIFCEFIDGGSLAACIEEQKRLRQRVSHWSAINYFHQLLQVLDYLQSQDILHEDIK</sequence>
<dbReference type="GO" id="GO:0007249">
    <property type="term" value="P:canonical NF-kappaB signal transduction"/>
    <property type="evidence" value="ECO:0007669"/>
    <property type="project" value="TreeGrafter"/>
</dbReference>
<dbReference type="GO" id="GO:0005524">
    <property type="term" value="F:ATP binding"/>
    <property type="evidence" value="ECO:0007669"/>
    <property type="project" value="UniProtKB-KW"/>
</dbReference>
<dbReference type="Gene3D" id="1.10.510.10">
    <property type="entry name" value="Transferase(Phosphotransferase) domain 1"/>
    <property type="match status" value="1"/>
</dbReference>
<dbReference type="InterPro" id="IPR011009">
    <property type="entry name" value="Kinase-like_dom_sf"/>
</dbReference>
<dbReference type="EMBL" id="BLXT01006718">
    <property type="protein sequence ID" value="GFO33007.1"/>
    <property type="molecule type" value="Genomic_DNA"/>
</dbReference>
<evidence type="ECO:0000256" key="4">
    <source>
        <dbReference type="ARBA" id="ARBA00022840"/>
    </source>
</evidence>
<dbReference type="Proteomes" id="UP000735302">
    <property type="component" value="Unassembled WGS sequence"/>
</dbReference>
<dbReference type="GO" id="GO:0004672">
    <property type="term" value="F:protein kinase activity"/>
    <property type="evidence" value="ECO:0007669"/>
    <property type="project" value="InterPro"/>
</dbReference>
<keyword evidence="7" id="KW-1185">Reference proteome</keyword>
<evidence type="ECO:0000256" key="3">
    <source>
        <dbReference type="ARBA" id="ARBA00022777"/>
    </source>
</evidence>
<gene>
    <name evidence="6" type="ORF">PoB_005951200</name>
</gene>
<keyword evidence="2" id="KW-0547">Nucleotide-binding</keyword>
<evidence type="ECO:0000313" key="7">
    <source>
        <dbReference type="Proteomes" id="UP000735302"/>
    </source>
</evidence>
<accession>A0AAV4CMJ9</accession>
<feature type="non-terminal residue" evidence="6">
    <location>
        <position position="112"/>
    </location>
</feature>
<evidence type="ECO:0000256" key="1">
    <source>
        <dbReference type="ARBA" id="ARBA00022679"/>
    </source>
</evidence>
<organism evidence="6 7">
    <name type="scientific">Plakobranchus ocellatus</name>
    <dbReference type="NCBI Taxonomy" id="259542"/>
    <lineage>
        <taxon>Eukaryota</taxon>
        <taxon>Metazoa</taxon>
        <taxon>Spiralia</taxon>
        <taxon>Lophotrochozoa</taxon>
        <taxon>Mollusca</taxon>
        <taxon>Gastropoda</taxon>
        <taxon>Heterobranchia</taxon>
        <taxon>Euthyneura</taxon>
        <taxon>Panpulmonata</taxon>
        <taxon>Sacoglossa</taxon>
        <taxon>Placobranchoidea</taxon>
        <taxon>Plakobranchidae</taxon>
        <taxon>Plakobranchus</taxon>
    </lineage>
</organism>
<proteinExistence type="predicted"/>
<evidence type="ECO:0000256" key="2">
    <source>
        <dbReference type="ARBA" id="ARBA00022741"/>
    </source>
</evidence>
<dbReference type="Pfam" id="PF00069">
    <property type="entry name" value="Pkinase"/>
    <property type="match status" value="1"/>
</dbReference>
<dbReference type="InterPro" id="IPR050538">
    <property type="entry name" value="MAP_kinase_kinase_kinase"/>
</dbReference>
<dbReference type="PANTHER" id="PTHR48016">
    <property type="entry name" value="MAP KINASE KINASE KINASE SSK2-RELATED-RELATED"/>
    <property type="match status" value="1"/>
</dbReference>